<dbReference type="EMBL" id="CABPSO010000004">
    <property type="protein sequence ID" value="VVE64879.1"/>
    <property type="molecule type" value="Genomic_DNA"/>
</dbReference>
<keyword evidence="1" id="KW-0812">Transmembrane</keyword>
<accession>A0A378YL01</accession>
<evidence type="ECO:0000313" key="4">
    <source>
        <dbReference type="Proteomes" id="UP000254573"/>
    </source>
</evidence>
<reference evidence="2 4" key="1">
    <citation type="submission" date="2018-06" db="EMBL/GenBank/DDBJ databases">
        <authorList>
            <consortium name="Pathogen Informatics"/>
            <person name="Doyle S."/>
        </authorList>
    </citation>
    <scope>NUCLEOTIDE SEQUENCE [LARGE SCALE GENOMIC DNA]</scope>
    <source>
        <strain evidence="2 4">NCTC13160</strain>
    </source>
</reference>
<evidence type="ECO:0000313" key="2">
    <source>
        <dbReference type="EMBL" id="SUA77443.1"/>
    </source>
</evidence>
<dbReference type="Proteomes" id="UP000254573">
    <property type="component" value="Unassembled WGS sequence"/>
</dbReference>
<evidence type="ECO:0000313" key="3">
    <source>
        <dbReference type="EMBL" id="VVE64879.1"/>
    </source>
</evidence>
<sequence length="100" mass="10930">MTTTTTTTTKKQITYISPGQTAKALVLVYLTFSIPLVLLAFLAAFLRYGELPGLAFISALVLNAIVGFVLLWIACHAYNWVAERFGGIEIALSDAPEDEY</sequence>
<dbReference type="GeneID" id="57200430"/>
<keyword evidence="1" id="KW-0472">Membrane</keyword>
<name>A0A378YL01_9BURK</name>
<reference evidence="3 5" key="2">
    <citation type="submission" date="2019-08" db="EMBL/GenBank/DDBJ databases">
        <authorList>
            <person name="Peeters C."/>
        </authorList>
    </citation>
    <scope>NUCLEOTIDE SEQUENCE [LARGE SCALE GENOMIC DNA]</scope>
    <source>
        <strain evidence="3 5">LMG 31119</strain>
    </source>
</reference>
<dbReference type="KEGG" id="ppnm:LV28_09950"/>
<dbReference type="RefSeq" id="WP_023872213.1">
    <property type="nucleotide sequence ID" value="NC_023018.2"/>
</dbReference>
<feature type="transmembrane region" description="Helical" evidence="1">
    <location>
        <begin position="24"/>
        <end position="48"/>
    </location>
</feature>
<dbReference type="OrthoDB" id="8926479at2"/>
<proteinExistence type="predicted"/>
<evidence type="ECO:0000313" key="5">
    <source>
        <dbReference type="Proteomes" id="UP000361468"/>
    </source>
</evidence>
<dbReference type="Proteomes" id="UP000361468">
    <property type="component" value="Unassembled WGS sequence"/>
</dbReference>
<dbReference type="EMBL" id="UGSG01000001">
    <property type="protein sequence ID" value="SUA77443.1"/>
    <property type="molecule type" value="Genomic_DNA"/>
</dbReference>
<organism evidence="2 4">
    <name type="scientific">Pandoraea pnomenusa</name>
    <dbReference type="NCBI Taxonomy" id="93220"/>
    <lineage>
        <taxon>Bacteria</taxon>
        <taxon>Pseudomonadati</taxon>
        <taxon>Pseudomonadota</taxon>
        <taxon>Betaproteobacteria</taxon>
        <taxon>Burkholderiales</taxon>
        <taxon>Burkholderiaceae</taxon>
        <taxon>Pandoraea</taxon>
    </lineage>
</organism>
<dbReference type="STRING" id="93220.A6P55_07280"/>
<evidence type="ECO:0000256" key="1">
    <source>
        <dbReference type="SAM" id="Phobius"/>
    </source>
</evidence>
<keyword evidence="1" id="KW-1133">Transmembrane helix</keyword>
<keyword evidence="5" id="KW-1185">Reference proteome</keyword>
<protein>
    <submittedName>
        <fullName evidence="3">Membrane protein</fullName>
    </submittedName>
</protein>
<gene>
    <name evidence="2" type="ORF">NCTC13160_01951</name>
    <name evidence="3" type="ORF">PPN31119_01695</name>
</gene>
<dbReference type="KEGG" id="prb:X636_06110"/>
<feature type="transmembrane region" description="Helical" evidence="1">
    <location>
        <begin position="54"/>
        <end position="75"/>
    </location>
</feature>
<dbReference type="AlphaFoldDB" id="A0A378YL01"/>